<proteinExistence type="inferred from homology"/>
<evidence type="ECO:0000313" key="6">
    <source>
        <dbReference type="Proteomes" id="UP001170379"/>
    </source>
</evidence>
<comment type="similarity">
    <text evidence="1">Belongs to the AB hydrolase superfamily. AB hydrolase 2 family.</text>
</comment>
<protein>
    <submittedName>
        <fullName evidence="5">Esterase</fullName>
    </submittedName>
</protein>
<feature type="compositionally biased region" description="Low complexity" evidence="3">
    <location>
        <begin position="1"/>
        <end position="17"/>
    </location>
</feature>
<keyword evidence="2" id="KW-0378">Hydrolase</keyword>
<evidence type="ECO:0000313" key="5">
    <source>
        <dbReference type="EMBL" id="MDJ1370371.1"/>
    </source>
</evidence>
<dbReference type="PANTHER" id="PTHR10655">
    <property type="entry name" value="LYSOPHOSPHOLIPASE-RELATED"/>
    <property type="match status" value="1"/>
</dbReference>
<feature type="region of interest" description="Disordered" evidence="3">
    <location>
        <begin position="1"/>
        <end position="23"/>
    </location>
</feature>
<sequence length="219" mass="23199">MTQEISPAPSSAPIPAAVGPRESGPDGRPLLLFIHGFGSHERDLPGLAPHLGDGWDWLSVRAPYALPTGGAAWFPLSEGGPIDRGAIDAALAGLEGFIESQTSGQPIVPIGFSQGGLMTTELLRSGRVEIAAAAILSGFVDPTPRESDARLLEEHKRVFFGRGTADPIIQEHRFAATEEWVTEFTDATVKVYPGLAHAVSQEELQDLRVFLDGLGITGA</sequence>
<dbReference type="RefSeq" id="WP_051266197.1">
    <property type="nucleotide sequence ID" value="NZ_CP028426.1"/>
</dbReference>
<comment type="caution">
    <text evidence="5">The sequence shown here is derived from an EMBL/GenBank/DDBJ whole genome shotgun (WGS) entry which is preliminary data.</text>
</comment>
<accession>A0ABT7C5A7</accession>
<dbReference type="InterPro" id="IPR003140">
    <property type="entry name" value="PLipase/COase/thioEstase"/>
</dbReference>
<dbReference type="EMBL" id="PXVD01000004">
    <property type="protein sequence ID" value="MDJ1370371.1"/>
    <property type="molecule type" value="Genomic_DNA"/>
</dbReference>
<dbReference type="InterPro" id="IPR050565">
    <property type="entry name" value="LYPA1-2/EST-like"/>
</dbReference>
<reference evidence="5" key="1">
    <citation type="submission" date="2018-03" db="EMBL/GenBank/DDBJ databases">
        <authorList>
            <person name="Nunes O.C."/>
            <person name="Lopes A.R."/>
            <person name="Froufe H."/>
            <person name="Munoz-Merida A."/>
            <person name="Barroso C."/>
            <person name="Egas C."/>
        </authorList>
    </citation>
    <scope>NUCLEOTIDE SEQUENCE</scope>
    <source>
        <strain evidence="5">ON4</strain>
    </source>
</reference>
<dbReference type="Pfam" id="PF02230">
    <property type="entry name" value="Abhydrolase_2"/>
    <property type="match status" value="1"/>
</dbReference>
<evidence type="ECO:0000256" key="2">
    <source>
        <dbReference type="ARBA" id="ARBA00022801"/>
    </source>
</evidence>
<gene>
    <name evidence="5" type="ORF">C7K25_03125</name>
</gene>
<name>A0ABT7C5A7_9MICO</name>
<evidence type="ECO:0000256" key="3">
    <source>
        <dbReference type="SAM" id="MobiDB-lite"/>
    </source>
</evidence>
<keyword evidence="6" id="KW-1185">Reference proteome</keyword>
<dbReference type="PANTHER" id="PTHR10655:SF17">
    <property type="entry name" value="LYSOPHOSPHOLIPASE-LIKE PROTEIN 1"/>
    <property type="match status" value="1"/>
</dbReference>
<evidence type="ECO:0000256" key="1">
    <source>
        <dbReference type="ARBA" id="ARBA00006499"/>
    </source>
</evidence>
<reference evidence="5" key="2">
    <citation type="journal article" date="2022" name="Sci. Rep.">
        <title>In silico prediction of the enzymes involved in the degradation of the herbicide molinate by Gulosibacter molinativorax ON4T.</title>
        <authorList>
            <person name="Lopes A.R."/>
            <person name="Bunin E."/>
            <person name="Viana A.T."/>
            <person name="Froufe H."/>
            <person name="Munoz-Merida A."/>
            <person name="Pinho D."/>
            <person name="Figueiredo J."/>
            <person name="Barroso C."/>
            <person name="Vaz-Moreira I."/>
            <person name="Bellanger X."/>
            <person name="Egas C."/>
            <person name="Nunes O.C."/>
        </authorList>
    </citation>
    <scope>NUCLEOTIDE SEQUENCE</scope>
    <source>
        <strain evidence="5">ON4</strain>
    </source>
</reference>
<organism evidence="5 6">
    <name type="scientific">Gulosibacter molinativorax</name>
    <dbReference type="NCBI Taxonomy" id="256821"/>
    <lineage>
        <taxon>Bacteria</taxon>
        <taxon>Bacillati</taxon>
        <taxon>Actinomycetota</taxon>
        <taxon>Actinomycetes</taxon>
        <taxon>Micrococcales</taxon>
        <taxon>Microbacteriaceae</taxon>
        <taxon>Gulosibacter</taxon>
    </lineage>
</organism>
<dbReference type="SUPFAM" id="SSF53474">
    <property type="entry name" value="alpha/beta-Hydrolases"/>
    <property type="match status" value="1"/>
</dbReference>
<dbReference type="Gene3D" id="3.40.50.1820">
    <property type="entry name" value="alpha/beta hydrolase"/>
    <property type="match status" value="1"/>
</dbReference>
<dbReference type="Proteomes" id="UP001170379">
    <property type="component" value="Unassembled WGS sequence"/>
</dbReference>
<dbReference type="InterPro" id="IPR029058">
    <property type="entry name" value="AB_hydrolase_fold"/>
</dbReference>
<feature type="domain" description="Phospholipase/carboxylesterase/thioesterase" evidence="4">
    <location>
        <begin position="28"/>
        <end position="212"/>
    </location>
</feature>
<evidence type="ECO:0000259" key="4">
    <source>
        <dbReference type="Pfam" id="PF02230"/>
    </source>
</evidence>